<comment type="pathway">
    <text evidence="1 9">Pyrimidine metabolism; CTP biosynthesis via de novo pathway; CTP from UDP: step 2/2.</text>
</comment>
<dbReference type="EC" id="6.3.4.2" evidence="9"/>
<evidence type="ECO:0000313" key="13">
    <source>
        <dbReference type="Proteomes" id="UP001165367"/>
    </source>
</evidence>
<comment type="caution">
    <text evidence="9">Lacks conserved residue(s) required for the propagation of feature annotation.</text>
</comment>
<feature type="binding site" evidence="9">
    <location>
        <position position="71"/>
    </location>
    <ligand>
        <name>ATP</name>
        <dbReference type="ChEBI" id="CHEBI:30616"/>
    </ligand>
</feature>
<dbReference type="SUPFAM" id="SSF52317">
    <property type="entry name" value="Class I glutamine amidotransferase-like"/>
    <property type="match status" value="1"/>
</dbReference>
<keyword evidence="9" id="KW-0479">Metal-binding</keyword>
<evidence type="ECO:0000259" key="10">
    <source>
        <dbReference type="Pfam" id="PF00117"/>
    </source>
</evidence>
<dbReference type="SUPFAM" id="SSF52540">
    <property type="entry name" value="P-loop containing nucleoside triphosphate hydrolases"/>
    <property type="match status" value="1"/>
</dbReference>
<dbReference type="InterPro" id="IPR029062">
    <property type="entry name" value="Class_I_gatase-like"/>
</dbReference>
<organism evidence="12 13">
    <name type="scientific">Terrimonas ginsenosidimutans</name>
    <dbReference type="NCBI Taxonomy" id="2908004"/>
    <lineage>
        <taxon>Bacteria</taxon>
        <taxon>Pseudomonadati</taxon>
        <taxon>Bacteroidota</taxon>
        <taxon>Chitinophagia</taxon>
        <taxon>Chitinophagales</taxon>
        <taxon>Chitinophagaceae</taxon>
        <taxon>Terrimonas</taxon>
    </lineage>
</organism>
<comment type="function">
    <text evidence="9">Catalyzes the ATP-dependent amination of UTP to CTP with either L-glutamine or ammonia as the source of nitrogen. Regulates intracellular CTP levels through interactions with the four ribonucleotide triphosphates.</text>
</comment>
<dbReference type="NCBIfam" id="NF003792">
    <property type="entry name" value="PRK05380.1"/>
    <property type="match status" value="1"/>
</dbReference>
<dbReference type="CDD" id="cd01746">
    <property type="entry name" value="GATase1_CTP_Synthase"/>
    <property type="match status" value="1"/>
</dbReference>
<sequence>MAKYIFVTGGVTSSLGKGIIAASLAKLLQARGLRVTIQKFDPYINVDPGTLNPYEHGECYVTEDGAETDLDLGHYERFLNIFTSQANNVTTGRIYQTVINKEREGAYLGKTVQVVPHITDEIKRRMMVLGQGDKYDVVITEIGGTVGDIESLPFVEAVRQLQWELPEEDTVVIHLTLIPYLKAAKELKTKPTQHSVRMLSQEGVHPDIIVCRTERSLNPEIRRKIALFCNVKPEAVIESIDASTIYEVPLMMMREKLDMICLKKFNITPTQEPELVKWKEFLDKLKYPKNKVTIGLIGKYLELQDAYKSILEAFVHAGAMNECEVQIQNVHSEYITDTNVKEKLGGLDGLLVAPGFGMRGVEGKIIAVKYAREKKLPFFGICLGMQMAVIEYARNVIGLKDAHSTEMDPQTPNPVIDLMEEQKEITAKGGTMRLGAYPCVVKEGTLAYKIYGKANVSERHRHRWEFNNSYLEQFEKAGMVASGKNPATGLVEIVELPNHPFFIGVQYHPELKSTVESPQPVFVNFIKAAKEHAEKLSDVKNPSLQSEMI</sequence>
<evidence type="ECO:0000256" key="3">
    <source>
        <dbReference type="ARBA" id="ARBA00022598"/>
    </source>
</evidence>
<evidence type="ECO:0000256" key="8">
    <source>
        <dbReference type="ARBA" id="ARBA00047781"/>
    </source>
</evidence>
<feature type="binding site" evidence="9">
    <location>
        <begin position="383"/>
        <end position="386"/>
    </location>
    <ligand>
        <name>L-glutamine</name>
        <dbReference type="ChEBI" id="CHEBI:58359"/>
    </ligand>
</feature>
<evidence type="ECO:0000256" key="1">
    <source>
        <dbReference type="ARBA" id="ARBA00005171"/>
    </source>
</evidence>
<feature type="binding site" evidence="9">
    <location>
        <position position="242"/>
    </location>
    <ligand>
        <name>ATP</name>
        <dbReference type="ChEBI" id="CHEBI:30616"/>
    </ligand>
</feature>
<dbReference type="RefSeq" id="WP_237871918.1">
    <property type="nucleotide sequence ID" value="NZ_JAKLTR010000006.1"/>
</dbReference>
<dbReference type="GO" id="GO:0003883">
    <property type="term" value="F:CTP synthase activity"/>
    <property type="evidence" value="ECO:0007669"/>
    <property type="project" value="UniProtKB-EC"/>
</dbReference>
<feature type="binding site" evidence="9">
    <location>
        <begin position="148"/>
        <end position="150"/>
    </location>
    <ligand>
        <name>CTP</name>
        <dbReference type="ChEBI" id="CHEBI:37563"/>
        <note>allosteric inhibitor</note>
    </ligand>
</feature>
<feature type="binding site" evidence="9">
    <location>
        <begin position="188"/>
        <end position="193"/>
    </location>
    <ligand>
        <name>CTP</name>
        <dbReference type="ChEBI" id="CHEBI:37563"/>
        <note>allosteric inhibitor</note>
    </ligand>
</feature>
<dbReference type="InterPro" id="IPR017926">
    <property type="entry name" value="GATASE"/>
</dbReference>
<dbReference type="CDD" id="cd03113">
    <property type="entry name" value="CTPS_N"/>
    <property type="match status" value="1"/>
</dbReference>
<dbReference type="Gene3D" id="3.40.50.300">
    <property type="entry name" value="P-loop containing nucleotide triphosphate hydrolases"/>
    <property type="match status" value="1"/>
</dbReference>
<feature type="binding site" evidence="9">
    <location>
        <position position="71"/>
    </location>
    <ligand>
        <name>Mg(2+)</name>
        <dbReference type="ChEBI" id="CHEBI:18420"/>
    </ligand>
</feature>
<proteinExistence type="inferred from homology"/>
<dbReference type="Pfam" id="PF06418">
    <property type="entry name" value="CTP_synth_N"/>
    <property type="match status" value="1"/>
</dbReference>
<protein>
    <recommendedName>
        <fullName evidence="9">CTP synthase</fullName>
        <ecNumber evidence="9">6.3.4.2</ecNumber>
    </recommendedName>
    <alternativeName>
        <fullName evidence="9">Cytidine 5'-triphosphate synthase</fullName>
    </alternativeName>
    <alternativeName>
        <fullName evidence="9">Cytidine triphosphate synthetase</fullName>
        <shortName evidence="9">CTP synthetase</shortName>
        <shortName evidence="9">CTPS</shortName>
    </alternativeName>
    <alternativeName>
        <fullName evidence="9">UTP--ammonia ligase</fullName>
    </alternativeName>
</protein>
<keyword evidence="4 9" id="KW-0547">Nucleotide-binding</keyword>
<name>A0ABS9KRP4_9BACT</name>
<feature type="binding site" evidence="9">
    <location>
        <position position="13"/>
    </location>
    <ligand>
        <name>CTP</name>
        <dbReference type="ChEBI" id="CHEBI:37563"/>
        <note>allosteric inhibitor</note>
    </ligand>
</feature>
<evidence type="ECO:0000256" key="5">
    <source>
        <dbReference type="ARBA" id="ARBA00022840"/>
    </source>
</evidence>
<comment type="catalytic activity">
    <reaction evidence="9">
        <text>L-glutamine + H2O = L-glutamate + NH4(+)</text>
        <dbReference type="Rhea" id="RHEA:15889"/>
        <dbReference type="ChEBI" id="CHEBI:15377"/>
        <dbReference type="ChEBI" id="CHEBI:28938"/>
        <dbReference type="ChEBI" id="CHEBI:29985"/>
        <dbReference type="ChEBI" id="CHEBI:58359"/>
    </reaction>
</comment>
<feature type="region of interest" description="Amidoligase domain" evidence="9">
    <location>
        <begin position="1"/>
        <end position="267"/>
    </location>
</feature>
<gene>
    <name evidence="9" type="primary">pyrG</name>
    <name evidence="12" type="ORF">LZZ85_11890</name>
</gene>
<dbReference type="InterPro" id="IPR027417">
    <property type="entry name" value="P-loop_NTPase"/>
</dbReference>
<feature type="domain" description="Glutamine amidotransferase" evidence="10">
    <location>
        <begin position="303"/>
        <end position="527"/>
    </location>
</feature>
<feature type="binding site" evidence="9">
    <location>
        <position position="54"/>
    </location>
    <ligand>
        <name>L-glutamine</name>
        <dbReference type="ChEBI" id="CHEBI:58359"/>
    </ligand>
</feature>
<keyword evidence="6 9" id="KW-0315">Glutamine amidotransferase</keyword>
<dbReference type="NCBIfam" id="TIGR00337">
    <property type="entry name" value="PyrG"/>
    <property type="match status" value="1"/>
</dbReference>
<dbReference type="PANTHER" id="PTHR11550">
    <property type="entry name" value="CTP SYNTHASE"/>
    <property type="match status" value="1"/>
</dbReference>
<dbReference type="Pfam" id="PF00117">
    <property type="entry name" value="GATase"/>
    <property type="match status" value="1"/>
</dbReference>
<comment type="activity regulation">
    <text evidence="9">Allosterically activated by GTP, when glutamine is the substrate; GTP has no effect on the reaction when ammonia is the substrate. The allosteric effector GTP functions by stabilizing the protein conformation that binds the tetrahedral intermediate(s) formed during glutamine hydrolysis. Inhibited by the product CTP, via allosteric rather than competitive inhibition.</text>
</comment>
<dbReference type="PROSITE" id="PS51273">
    <property type="entry name" value="GATASE_TYPE_1"/>
    <property type="match status" value="1"/>
</dbReference>
<evidence type="ECO:0000256" key="9">
    <source>
        <dbReference type="HAMAP-Rule" id="MF_01227"/>
    </source>
</evidence>
<keyword evidence="9" id="KW-0460">Magnesium</keyword>
<evidence type="ECO:0000256" key="6">
    <source>
        <dbReference type="ARBA" id="ARBA00022962"/>
    </source>
</evidence>
<dbReference type="InterPro" id="IPR017456">
    <property type="entry name" value="CTP_synthase_N"/>
</dbReference>
<dbReference type="InterPro" id="IPR004468">
    <property type="entry name" value="CTP_synthase"/>
</dbReference>
<dbReference type="EMBL" id="JAKLTR010000006">
    <property type="protein sequence ID" value="MCG2614991.1"/>
    <property type="molecule type" value="Genomic_DNA"/>
</dbReference>
<feature type="active site" description="Nucleophile; for glutamine hydrolysis" evidence="9">
    <location>
        <position position="382"/>
    </location>
</feature>
<feature type="binding site" evidence="9">
    <location>
        <begin position="14"/>
        <end position="19"/>
    </location>
    <ligand>
        <name>ATP</name>
        <dbReference type="ChEBI" id="CHEBI:30616"/>
    </ligand>
</feature>
<dbReference type="Gene3D" id="3.40.50.880">
    <property type="match status" value="1"/>
</dbReference>
<comment type="catalytic activity">
    <reaction evidence="8 9">
        <text>UTP + L-glutamine + ATP + H2O = CTP + L-glutamate + ADP + phosphate + 2 H(+)</text>
        <dbReference type="Rhea" id="RHEA:26426"/>
        <dbReference type="ChEBI" id="CHEBI:15377"/>
        <dbReference type="ChEBI" id="CHEBI:15378"/>
        <dbReference type="ChEBI" id="CHEBI:29985"/>
        <dbReference type="ChEBI" id="CHEBI:30616"/>
        <dbReference type="ChEBI" id="CHEBI:37563"/>
        <dbReference type="ChEBI" id="CHEBI:43474"/>
        <dbReference type="ChEBI" id="CHEBI:46398"/>
        <dbReference type="ChEBI" id="CHEBI:58359"/>
        <dbReference type="ChEBI" id="CHEBI:456216"/>
        <dbReference type="EC" id="6.3.4.2"/>
    </reaction>
</comment>
<comment type="miscellaneous">
    <text evidence="9">CTPSs have evolved a hybrid strategy for distinguishing between UTP and CTP. The overlapping regions of the product feedback inhibitory and substrate sites recognize a common feature in both compounds, the triphosphate moiety. To differentiate isosteric substrate and product pyrimidine rings, an additional pocket far from the expected kinase/ligase catalytic site, specifically recognizes the cytosine and ribose portions of the product inhibitor.</text>
</comment>
<feature type="binding site" evidence="9">
    <location>
        <position position="224"/>
    </location>
    <ligand>
        <name>UTP</name>
        <dbReference type="ChEBI" id="CHEBI:46398"/>
    </ligand>
</feature>
<feature type="binding site" evidence="9">
    <location>
        <position position="224"/>
    </location>
    <ligand>
        <name>CTP</name>
        <dbReference type="ChEBI" id="CHEBI:37563"/>
        <note>allosteric inhibitor</note>
    </ligand>
</feature>
<feature type="binding site" evidence="9">
    <location>
        <position position="13"/>
    </location>
    <ligand>
        <name>UTP</name>
        <dbReference type="ChEBI" id="CHEBI:46398"/>
    </ligand>
</feature>
<feature type="active site" evidence="9">
    <location>
        <position position="508"/>
    </location>
</feature>
<dbReference type="Proteomes" id="UP001165367">
    <property type="component" value="Unassembled WGS sequence"/>
</dbReference>
<evidence type="ECO:0000259" key="11">
    <source>
        <dbReference type="Pfam" id="PF06418"/>
    </source>
</evidence>
<comment type="catalytic activity">
    <reaction evidence="9">
        <text>UTP + NH4(+) + ATP = CTP + ADP + phosphate + 2 H(+)</text>
        <dbReference type="Rhea" id="RHEA:16597"/>
        <dbReference type="ChEBI" id="CHEBI:15378"/>
        <dbReference type="ChEBI" id="CHEBI:28938"/>
        <dbReference type="ChEBI" id="CHEBI:30616"/>
        <dbReference type="ChEBI" id="CHEBI:37563"/>
        <dbReference type="ChEBI" id="CHEBI:43474"/>
        <dbReference type="ChEBI" id="CHEBI:46398"/>
        <dbReference type="ChEBI" id="CHEBI:456216"/>
    </reaction>
</comment>
<accession>A0ABS9KRP4</accession>
<feature type="active site" evidence="9">
    <location>
        <position position="510"/>
    </location>
</feature>
<keyword evidence="3 9" id="KW-0436">Ligase</keyword>
<feature type="domain" description="CTP synthase N-terminal" evidence="11">
    <location>
        <begin position="3"/>
        <end position="267"/>
    </location>
</feature>
<comment type="subunit">
    <text evidence="9">Homotetramer.</text>
</comment>
<feature type="binding site" evidence="9">
    <location>
        <begin position="188"/>
        <end position="193"/>
    </location>
    <ligand>
        <name>UTP</name>
        <dbReference type="ChEBI" id="CHEBI:46398"/>
    </ligand>
</feature>
<evidence type="ECO:0000256" key="4">
    <source>
        <dbReference type="ARBA" id="ARBA00022741"/>
    </source>
</evidence>
<keyword evidence="5 9" id="KW-0067">ATP-binding</keyword>
<feature type="binding site" evidence="9">
    <location>
        <position position="141"/>
    </location>
    <ligand>
        <name>Mg(2+)</name>
        <dbReference type="ChEBI" id="CHEBI:18420"/>
    </ligand>
</feature>
<evidence type="ECO:0000313" key="12">
    <source>
        <dbReference type="EMBL" id="MCG2614991.1"/>
    </source>
</evidence>
<dbReference type="HAMAP" id="MF_01227">
    <property type="entry name" value="PyrG"/>
    <property type="match status" value="1"/>
</dbReference>
<keyword evidence="13" id="KW-1185">Reference proteome</keyword>
<comment type="similarity">
    <text evidence="2 9">Belongs to the CTP synthase family.</text>
</comment>
<evidence type="ECO:0000256" key="2">
    <source>
        <dbReference type="ARBA" id="ARBA00007533"/>
    </source>
</evidence>
<reference evidence="12" key="1">
    <citation type="submission" date="2022-01" db="EMBL/GenBank/DDBJ databases">
        <authorList>
            <person name="Jo J.-H."/>
            <person name="Im W.-T."/>
        </authorList>
    </citation>
    <scope>NUCLEOTIDE SEQUENCE</scope>
    <source>
        <strain evidence="12">NA20</strain>
    </source>
</reference>
<feature type="binding site" evidence="9">
    <location>
        <position position="406"/>
    </location>
    <ligand>
        <name>L-glutamine</name>
        <dbReference type="ChEBI" id="CHEBI:58359"/>
    </ligand>
</feature>
<keyword evidence="7 9" id="KW-0665">Pyrimidine biosynthesis</keyword>
<feature type="binding site" evidence="9">
    <location>
        <position position="463"/>
    </location>
    <ligand>
        <name>L-glutamine</name>
        <dbReference type="ChEBI" id="CHEBI:58359"/>
    </ligand>
</feature>
<feature type="binding site" evidence="9">
    <location>
        <position position="355"/>
    </location>
    <ligand>
        <name>L-glutamine</name>
        <dbReference type="ChEBI" id="CHEBI:58359"/>
    </ligand>
</feature>
<dbReference type="InterPro" id="IPR033828">
    <property type="entry name" value="GATase1_CTP_Synthase"/>
</dbReference>
<comment type="caution">
    <text evidence="12">The sequence shown here is derived from an EMBL/GenBank/DDBJ whole genome shotgun (WGS) entry which is preliminary data.</text>
</comment>
<dbReference type="PANTHER" id="PTHR11550:SF0">
    <property type="entry name" value="CTP SYNTHASE-RELATED"/>
    <property type="match status" value="1"/>
</dbReference>
<evidence type="ECO:0000256" key="7">
    <source>
        <dbReference type="ARBA" id="ARBA00022975"/>
    </source>
</evidence>